<dbReference type="InterPro" id="IPR036093">
    <property type="entry name" value="NAC_dom_sf"/>
</dbReference>
<evidence type="ECO:0000313" key="7">
    <source>
        <dbReference type="EMBL" id="BBG56864.1"/>
    </source>
</evidence>
<evidence type="ECO:0000256" key="2">
    <source>
        <dbReference type="ARBA" id="ARBA00023125"/>
    </source>
</evidence>
<protein>
    <submittedName>
        <fullName evidence="7">NAC transcription factor</fullName>
    </submittedName>
</protein>
<dbReference type="Pfam" id="PF02365">
    <property type="entry name" value="NAM"/>
    <property type="match status" value="1"/>
</dbReference>
<evidence type="ECO:0000256" key="1">
    <source>
        <dbReference type="ARBA" id="ARBA00023015"/>
    </source>
</evidence>
<dbReference type="Gene3D" id="2.170.150.80">
    <property type="entry name" value="NAC domain"/>
    <property type="match status" value="1"/>
</dbReference>
<dbReference type="EMBL" id="LC427367">
    <property type="protein sequence ID" value="BBG56864.1"/>
    <property type="molecule type" value="mRNA"/>
</dbReference>
<dbReference type="FunFam" id="2.170.150.80:FF:000003">
    <property type="entry name" value="NAC domain-containing protein"/>
    <property type="match status" value="1"/>
</dbReference>
<feature type="region of interest" description="Disordered" evidence="5">
    <location>
        <begin position="236"/>
        <end position="256"/>
    </location>
</feature>
<evidence type="ECO:0000259" key="6">
    <source>
        <dbReference type="PROSITE" id="PS51005"/>
    </source>
</evidence>
<dbReference type="PROSITE" id="PS51005">
    <property type="entry name" value="NAC"/>
    <property type="match status" value="1"/>
</dbReference>
<evidence type="ECO:0000256" key="3">
    <source>
        <dbReference type="ARBA" id="ARBA00023163"/>
    </source>
</evidence>
<dbReference type="GO" id="GO:0006355">
    <property type="term" value="P:regulation of DNA-templated transcription"/>
    <property type="evidence" value="ECO:0007669"/>
    <property type="project" value="InterPro"/>
</dbReference>
<dbReference type="GO" id="GO:0003677">
    <property type="term" value="F:DNA binding"/>
    <property type="evidence" value="ECO:0007669"/>
    <property type="project" value="UniProtKB-KW"/>
</dbReference>
<keyword evidence="2" id="KW-0238">DNA-binding</keyword>
<dbReference type="PANTHER" id="PTHR31744:SF221">
    <property type="entry name" value="NAC DOMAIN-CONTAINING PROTEIN 43-LIKE"/>
    <property type="match status" value="1"/>
</dbReference>
<evidence type="ECO:0000256" key="5">
    <source>
        <dbReference type="SAM" id="MobiDB-lite"/>
    </source>
</evidence>
<dbReference type="SUPFAM" id="SSF101941">
    <property type="entry name" value="NAC domain"/>
    <property type="match status" value="1"/>
</dbReference>
<sequence length="369" mass="42603">MDNLQSRVPPGFRFHPTDEELVDYYLKKKVASKRIDLDVIKDVDLYRLEPWDLEERCKIGYEEQTEWYFFSHKDKKYPTGTRTNRATVAGFWKATGRDKSIYAKLKLIGMRKTLVFYKGRAPNGQKTDWIMHEYRLETNENAPPQEEGWVVCRAFKKRSTAQKKANDRDFSATSACYEADQNSSLPELDSLDIKLPQQLDHHQFGYQLQQFSGCKQEMEPLDYQLEHNPFLQLPQLESPKLPCNANSSSSSAGNRREYSMTSLLESANMEMLLPHSTCTGPRDQQQQLGAFYGDEQVYTDWRMLDKFVASQLSQEDFPDHEVARFSNGVPYNPMPDTSSLLRQNKLPPEADYAASNSNSYGDVMWGFGN</sequence>
<keyword evidence="1" id="KW-0805">Transcription regulation</keyword>
<organism evidence="7">
    <name type="scientific">Pinus taeda</name>
    <name type="common">Loblolly pine</name>
    <dbReference type="NCBI Taxonomy" id="3352"/>
    <lineage>
        <taxon>Eukaryota</taxon>
        <taxon>Viridiplantae</taxon>
        <taxon>Streptophyta</taxon>
        <taxon>Embryophyta</taxon>
        <taxon>Tracheophyta</taxon>
        <taxon>Spermatophyta</taxon>
        <taxon>Pinopsida</taxon>
        <taxon>Pinidae</taxon>
        <taxon>Conifers I</taxon>
        <taxon>Pinales</taxon>
        <taxon>Pinaceae</taxon>
        <taxon>Pinus</taxon>
        <taxon>Pinus subgen. Pinus</taxon>
    </lineage>
</organism>
<dbReference type="InterPro" id="IPR003441">
    <property type="entry name" value="NAC-dom"/>
</dbReference>
<dbReference type="PANTHER" id="PTHR31744">
    <property type="entry name" value="PROTEIN CUP-SHAPED COTYLEDON 2-RELATED"/>
    <property type="match status" value="1"/>
</dbReference>
<accession>A0A5S9HI08</accession>
<name>A0A5S9HI08_PINTA</name>
<dbReference type="AlphaFoldDB" id="A0A5S9HI08"/>
<evidence type="ECO:0000256" key="4">
    <source>
        <dbReference type="ARBA" id="ARBA00023242"/>
    </source>
</evidence>
<keyword evidence="3" id="KW-0804">Transcription</keyword>
<gene>
    <name evidence="7" type="primary">PtaVNS1</name>
</gene>
<proteinExistence type="evidence at transcript level"/>
<reference evidence="7" key="1">
    <citation type="journal article" date="2019" name="Tree Physiol.">
        <title>Involvement of VNS NAC-domain transcription factors in tracheid formation in Pinus taeda.</title>
        <authorList>
            <person name="Akiyoshi N."/>
            <person name="Nakano Y."/>
            <person name="Sano R."/>
            <person name="Kunigita Y."/>
            <person name="Ohtani M."/>
            <person name="Demura T."/>
        </authorList>
    </citation>
    <scope>NUCLEOTIDE SEQUENCE</scope>
</reference>
<keyword evidence="4" id="KW-0539">Nucleus</keyword>
<feature type="domain" description="NAC" evidence="6">
    <location>
        <begin position="8"/>
        <end position="157"/>
    </location>
</feature>